<dbReference type="Gene3D" id="3.90.550.10">
    <property type="entry name" value="Spore Coat Polysaccharide Biosynthesis Protein SpsA, Chain A"/>
    <property type="match status" value="1"/>
</dbReference>
<feature type="domain" description="Glycosyltransferase 2-like" evidence="4">
    <location>
        <begin position="16"/>
        <end position="119"/>
    </location>
</feature>
<evidence type="ECO:0000313" key="5">
    <source>
        <dbReference type="EMBL" id="AWN35442.1"/>
    </source>
</evidence>
<evidence type="ECO:0000256" key="2">
    <source>
        <dbReference type="ARBA" id="ARBA00022676"/>
    </source>
</evidence>
<dbReference type="Pfam" id="PF00535">
    <property type="entry name" value="Glycos_transf_2"/>
    <property type="match status" value="1"/>
</dbReference>
<evidence type="ECO:0000256" key="1">
    <source>
        <dbReference type="ARBA" id="ARBA00006739"/>
    </source>
</evidence>
<dbReference type="SUPFAM" id="SSF53448">
    <property type="entry name" value="Nucleotide-diphospho-sugar transferases"/>
    <property type="match status" value="1"/>
</dbReference>
<keyword evidence="6" id="KW-1185">Reference proteome</keyword>
<accession>A0A2U8VPZ4</accession>
<dbReference type="KEGG" id="meti:DK427_06620"/>
<dbReference type="GO" id="GO:0016757">
    <property type="term" value="F:glycosyltransferase activity"/>
    <property type="evidence" value="ECO:0007669"/>
    <property type="project" value="UniProtKB-KW"/>
</dbReference>
<dbReference type="PANTHER" id="PTHR43179">
    <property type="entry name" value="RHAMNOSYLTRANSFERASE WBBL"/>
    <property type="match status" value="1"/>
</dbReference>
<dbReference type="EMBL" id="CP029551">
    <property type="protein sequence ID" value="AWN35442.1"/>
    <property type="molecule type" value="Genomic_DNA"/>
</dbReference>
<proteinExistence type="inferred from homology"/>
<keyword evidence="2" id="KW-0328">Glycosyltransferase</keyword>
<gene>
    <name evidence="5" type="ORF">DK427_06620</name>
</gene>
<dbReference type="InterPro" id="IPR029044">
    <property type="entry name" value="Nucleotide-diphossugar_trans"/>
</dbReference>
<dbReference type="InterPro" id="IPR001173">
    <property type="entry name" value="Glyco_trans_2-like"/>
</dbReference>
<keyword evidence="3 5" id="KW-0808">Transferase</keyword>
<organism evidence="5 6">
    <name type="scientific">Methylobacterium radiodurans</name>
    <dbReference type="NCBI Taxonomy" id="2202828"/>
    <lineage>
        <taxon>Bacteria</taxon>
        <taxon>Pseudomonadati</taxon>
        <taxon>Pseudomonadota</taxon>
        <taxon>Alphaproteobacteria</taxon>
        <taxon>Hyphomicrobiales</taxon>
        <taxon>Methylobacteriaceae</taxon>
        <taxon>Methylobacterium</taxon>
    </lineage>
</organism>
<evidence type="ECO:0000259" key="4">
    <source>
        <dbReference type="Pfam" id="PF00535"/>
    </source>
</evidence>
<dbReference type="AlphaFoldDB" id="A0A2U8VPZ4"/>
<sequence length="314" mass="33731">MREGSMDLTGQEPRISVVMPHLDDLANLDACLAHLAAQRMPPERYEVIVADNGSRAGLAAVEAVAAGRARVVAAPERGAGPARNAGVAAARGAILAFIDSDCRPSPDWLVAGEAALAADGAAWSDRAGSDVVGGAVRVIAADAAAPSAVEAYELVFAFRNDLYVRRKGFTVTANMFVSRAVFAAVGPFANGVSEDVEWCHRARALGFRLGYAPACIVAHPARRSWDELARKWRRTTREAHALAPVGLLGALRWLARAWLVLLSALPQSWRILRSSDLPARRTRLGAVMVLLRIRGFRFAEAHRLAFGLSQEVVR</sequence>
<protein>
    <submittedName>
        <fullName evidence="5">Glycosyl transferase family 2</fullName>
    </submittedName>
</protein>
<evidence type="ECO:0000256" key="3">
    <source>
        <dbReference type="ARBA" id="ARBA00022679"/>
    </source>
</evidence>
<dbReference type="PANTHER" id="PTHR43179:SF12">
    <property type="entry name" value="GALACTOFURANOSYLTRANSFERASE GLFT2"/>
    <property type="match status" value="1"/>
</dbReference>
<reference evidence="5 6" key="1">
    <citation type="submission" date="2018-05" db="EMBL/GenBank/DDBJ databases">
        <title>Complete Genome Sequence of Methylobacterium sp. 17Sr1-43.</title>
        <authorList>
            <person name="Srinivasan S."/>
        </authorList>
    </citation>
    <scope>NUCLEOTIDE SEQUENCE [LARGE SCALE GENOMIC DNA]</scope>
    <source>
        <strain evidence="5 6">17Sr1-43</strain>
    </source>
</reference>
<evidence type="ECO:0000313" key="6">
    <source>
        <dbReference type="Proteomes" id="UP000246058"/>
    </source>
</evidence>
<comment type="similarity">
    <text evidence="1">Belongs to the glycosyltransferase 2 family.</text>
</comment>
<name>A0A2U8VPZ4_9HYPH</name>
<dbReference type="Proteomes" id="UP000246058">
    <property type="component" value="Chromosome"/>
</dbReference>
<dbReference type="OrthoDB" id="9771846at2"/>